<keyword evidence="4" id="KW-0375">Hydrogen ion transport</keyword>
<comment type="caution">
    <text evidence="6">The sequence shown here is derived from an EMBL/GenBank/DDBJ whole genome shotgun (WGS) entry which is preliminary data.</text>
</comment>
<organism evidence="6 7">
    <name type="scientific">Fervidicola ferrireducens</name>
    <dbReference type="NCBI Taxonomy" id="520764"/>
    <lineage>
        <taxon>Bacteria</taxon>
        <taxon>Bacillati</taxon>
        <taxon>Bacillota</taxon>
        <taxon>Clostridia</taxon>
        <taxon>Thermosediminibacterales</taxon>
        <taxon>Thermosediminibacteraceae</taxon>
        <taxon>Fervidicola</taxon>
    </lineage>
</organism>
<comment type="function">
    <text evidence="4">Produces ATP from ADP in the presence of a proton gradient across the membrane.</text>
</comment>
<dbReference type="EMBL" id="LOED01000006">
    <property type="protein sequence ID" value="KXG77942.1"/>
    <property type="molecule type" value="Genomic_DNA"/>
</dbReference>
<dbReference type="InterPro" id="IPR038495">
    <property type="entry name" value="ATPase_E_C"/>
</dbReference>
<dbReference type="PATRIC" id="fig|520764.3.peg.777"/>
<comment type="similarity">
    <text evidence="1 4">Belongs to the V-ATPase E subunit family.</text>
</comment>
<keyword evidence="4" id="KW-0066">ATP synthesis</keyword>
<keyword evidence="5" id="KW-0175">Coiled coil</keyword>
<dbReference type="GO" id="GO:0033178">
    <property type="term" value="C:proton-transporting two-sector ATPase complex, catalytic domain"/>
    <property type="evidence" value="ECO:0007669"/>
    <property type="project" value="InterPro"/>
</dbReference>
<dbReference type="GO" id="GO:0046961">
    <property type="term" value="F:proton-transporting ATPase activity, rotational mechanism"/>
    <property type="evidence" value="ECO:0007669"/>
    <property type="project" value="InterPro"/>
</dbReference>
<dbReference type="AlphaFoldDB" id="A0A140LBL7"/>
<dbReference type="RefSeq" id="WP_066352259.1">
    <property type="nucleotide sequence ID" value="NZ_LOED01000006.1"/>
</dbReference>
<accession>A0A140LBL7</accession>
<dbReference type="InterPro" id="IPR002842">
    <property type="entry name" value="ATPase_V1_Esu"/>
</dbReference>
<evidence type="ECO:0000256" key="3">
    <source>
        <dbReference type="ARBA" id="ARBA00023065"/>
    </source>
</evidence>
<protein>
    <recommendedName>
        <fullName evidence="4">V-type proton ATPase subunit E</fullName>
    </recommendedName>
    <alternativeName>
        <fullName evidence="4">V-ATPase subunit E</fullName>
    </alternativeName>
</protein>
<dbReference type="GO" id="GO:0042777">
    <property type="term" value="P:proton motive force-driven plasma membrane ATP synthesis"/>
    <property type="evidence" value="ECO:0007669"/>
    <property type="project" value="UniProtKB-UniRule"/>
</dbReference>
<evidence type="ECO:0000313" key="7">
    <source>
        <dbReference type="Proteomes" id="UP000070427"/>
    </source>
</evidence>
<dbReference type="STRING" id="520764.AN618_07500"/>
<keyword evidence="2 4" id="KW-0813">Transport</keyword>
<dbReference type="GO" id="GO:0005524">
    <property type="term" value="F:ATP binding"/>
    <property type="evidence" value="ECO:0007669"/>
    <property type="project" value="UniProtKB-UniRule"/>
</dbReference>
<evidence type="ECO:0000256" key="1">
    <source>
        <dbReference type="ARBA" id="ARBA00005901"/>
    </source>
</evidence>
<feature type="coiled-coil region" evidence="5">
    <location>
        <begin position="5"/>
        <end position="86"/>
    </location>
</feature>
<dbReference type="HAMAP" id="MF_00311">
    <property type="entry name" value="ATP_synth_E_arch"/>
    <property type="match status" value="1"/>
</dbReference>
<gene>
    <name evidence="6" type="primary">atpE_2</name>
    <name evidence="4" type="synonym">atpE</name>
    <name evidence="6" type="ORF">AN618_07500</name>
</gene>
<evidence type="ECO:0000256" key="5">
    <source>
        <dbReference type="SAM" id="Coils"/>
    </source>
</evidence>
<dbReference type="OrthoDB" id="1749765at2"/>
<evidence type="ECO:0000313" key="6">
    <source>
        <dbReference type="EMBL" id="KXG77942.1"/>
    </source>
</evidence>
<reference evidence="6 7" key="1">
    <citation type="submission" date="2015-12" db="EMBL/GenBank/DDBJ databases">
        <title>Draft genome sequnece of Fervidicola ferrireducens strain Y170.</title>
        <authorList>
            <person name="Patel B.K."/>
        </authorList>
    </citation>
    <scope>NUCLEOTIDE SEQUENCE [LARGE SCALE GENOMIC DNA]</scope>
    <source>
        <strain evidence="6 7">Y170</strain>
    </source>
</reference>
<keyword evidence="3 4" id="KW-0406">Ion transport</keyword>
<dbReference type="Gene3D" id="3.30.2320.30">
    <property type="entry name" value="ATP synthase, E subunit, C-terminal"/>
    <property type="match status" value="1"/>
</dbReference>
<evidence type="ECO:0000256" key="4">
    <source>
        <dbReference type="HAMAP-Rule" id="MF_00311"/>
    </source>
</evidence>
<keyword evidence="7" id="KW-1185">Reference proteome</keyword>
<dbReference type="InParanoid" id="A0A140LBL7"/>
<dbReference type="Proteomes" id="UP000070427">
    <property type="component" value="Unassembled WGS sequence"/>
</dbReference>
<name>A0A140LBL7_9FIRM</name>
<sequence>MQGIAKIKEKIMEEASEEKNRIIKEAEREASEILKKAREKAHEIEIEAKARAQKMAAEEKRKILSMAELEEKKRFLEAKQALIDEAFAQAEKKLCSLDVQRYLDLIRRMLILTSVDGNEEVIISENDRTKITPEFLSAVNEALKKQGKAGNLRLSEEKRPIKSGFILKSETLEINCAFDYLLKAQRQELETEVARLLFEE</sequence>
<evidence type="ECO:0000256" key="2">
    <source>
        <dbReference type="ARBA" id="ARBA00022448"/>
    </source>
</evidence>
<dbReference type="GO" id="GO:0046933">
    <property type="term" value="F:proton-transporting ATP synthase activity, rotational mechanism"/>
    <property type="evidence" value="ECO:0007669"/>
    <property type="project" value="UniProtKB-UniRule"/>
</dbReference>
<dbReference type="Gene3D" id="1.20.5.620">
    <property type="entry name" value="F1F0 ATP synthase subunit B, membrane domain"/>
    <property type="match status" value="1"/>
</dbReference>
<dbReference type="SUPFAM" id="SSF160527">
    <property type="entry name" value="V-type ATPase subunit E-like"/>
    <property type="match status" value="1"/>
</dbReference>
<proteinExistence type="inferred from homology"/>
<dbReference type="Pfam" id="PF01991">
    <property type="entry name" value="vATP-synt_E"/>
    <property type="match status" value="1"/>
</dbReference>